<accession>A0A8S5N2K4</accession>
<proteinExistence type="predicted"/>
<organism evidence="1">
    <name type="scientific">Caudovirales sp. ctikv1</name>
    <dbReference type="NCBI Taxonomy" id="2826781"/>
    <lineage>
        <taxon>Viruses</taxon>
        <taxon>Duplodnaviria</taxon>
        <taxon>Heunggongvirae</taxon>
        <taxon>Uroviricota</taxon>
        <taxon>Caudoviricetes</taxon>
    </lineage>
</organism>
<sequence length="31" mass="3666">MDMHKKIIAFAVSLETDVLNGNHLYNHLERR</sequence>
<name>A0A8S5N2K4_9CAUD</name>
<evidence type="ECO:0000313" key="1">
    <source>
        <dbReference type="EMBL" id="DAD88720.1"/>
    </source>
</evidence>
<dbReference type="EMBL" id="BK015046">
    <property type="protein sequence ID" value="DAD88720.1"/>
    <property type="molecule type" value="Genomic_DNA"/>
</dbReference>
<protein>
    <submittedName>
        <fullName evidence="1">Uncharacterized protein</fullName>
    </submittedName>
</protein>
<reference evidence="1" key="1">
    <citation type="journal article" date="2021" name="Proc. Natl. Acad. Sci. U.S.A.">
        <title>A Catalog of Tens of Thousands of Viruses from Human Metagenomes Reveals Hidden Associations with Chronic Diseases.</title>
        <authorList>
            <person name="Tisza M.J."/>
            <person name="Buck C.B."/>
        </authorList>
    </citation>
    <scope>NUCLEOTIDE SEQUENCE</scope>
    <source>
        <strain evidence="1">Ctikv1</strain>
    </source>
</reference>